<keyword evidence="3" id="KW-0812">Transmembrane</keyword>
<dbReference type="PANTHER" id="PTHR42852:SF6">
    <property type="entry name" value="THIOL:DISULFIDE INTERCHANGE PROTEIN DSBE"/>
    <property type="match status" value="1"/>
</dbReference>
<comment type="caution">
    <text evidence="7">The sequence shown here is derived from an EMBL/GenBank/DDBJ whole genome shotgun (WGS) entry which is preliminary data.</text>
</comment>
<protein>
    <submittedName>
        <fullName evidence="7">Thiol-disulfide isomerase/thioredoxin</fullName>
    </submittedName>
</protein>
<dbReference type="PROSITE" id="PS51352">
    <property type="entry name" value="THIOREDOXIN_2"/>
    <property type="match status" value="1"/>
</dbReference>
<keyword evidence="4" id="KW-1015">Disulfide bond</keyword>
<comment type="subcellular location">
    <subcellularLocation>
        <location evidence="1">Cell envelope</location>
    </subcellularLocation>
</comment>
<gene>
    <name evidence="7" type="ORF">HNR67_001352</name>
</gene>
<keyword evidence="8" id="KW-1185">Reference proteome</keyword>
<sequence>MRWFVLIVVLALAAVIALWPRGGEVTPSGSPGPAPAAEPDLAPLRAKAQLAPCPQPGPTDSVVGQLSGVRVPCLGQEGLTDLGSALAAKATLINVWATWCQPCRAELPILAEYAAGEGAVPVLGLQVRNDSRSAGLELLAALNVKLPSVADADGAAQAALKVPPALPASYLVRPDGEVRRITQPLLFTSVEQVRRAVADNLGGAR</sequence>
<evidence type="ECO:0000313" key="7">
    <source>
        <dbReference type="EMBL" id="MBB4675234.1"/>
    </source>
</evidence>
<evidence type="ECO:0000313" key="8">
    <source>
        <dbReference type="Proteomes" id="UP000533598"/>
    </source>
</evidence>
<dbReference type="EMBL" id="JACHMH010000001">
    <property type="protein sequence ID" value="MBB4675234.1"/>
    <property type="molecule type" value="Genomic_DNA"/>
</dbReference>
<dbReference type="GO" id="GO:0016209">
    <property type="term" value="F:antioxidant activity"/>
    <property type="evidence" value="ECO:0007669"/>
    <property type="project" value="InterPro"/>
</dbReference>
<proteinExistence type="predicted"/>
<organism evidence="7 8">
    <name type="scientific">Crossiella cryophila</name>
    <dbReference type="NCBI Taxonomy" id="43355"/>
    <lineage>
        <taxon>Bacteria</taxon>
        <taxon>Bacillati</taxon>
        <taxon>Actinomycetota</taxon>
        <taxon>Actinomycetes</taxon>
        <taxon>Pseudonocardiales</taxon>
        <taxon>Pseudonocardiaceae</taxon>
        <taxon>Crossiella</taxon>
    </lineage>
</organism>
<dbReference type="Proteomes" id="UP000533598">
    <property type="component" value="Unassembled WGS sequence"/>
</dbReference>
<feature type="domain" description="Thioredoxin" evidence="6">
    <location>
        <begin position="51"/>
        <end position="202"/>
    </location>
</feature>
<dbReference type="GO" id="GO:0030313">
    <property type="term" value="C:cell envelope"/>
    <property type="evidence" value="ECO:0007669"/>
    <property type="project" value="UniProtKB-SubCell"/>
</dbReference>
<dbReference type="GO" id="GO:0017004">
    <property type="term" value="P:cytochrome complex assembly"/>
    <property type="evidence" value="ECO:0007669"/>
    <property type="project" value="UniProtKB-KW"/>
</dbReference>
<dbReference type="InterPro" id="IPR013766">
    <property type="entry name" value="Thioredoxin_domain"/>
</dbReference>
<dbReference type="RefSeq" id="WP_312986629.1">
    <property type="nucleotide sequence ID" value="NZ_BAAAUI010000053.1"/>
</dbReference>
<dbReference type="AlphaFoldDB" id="A0A7W7FTX6"/>
<keyword evidence="2" id="KW-0201">Cytochrome c-type biogenesis</keyword>
<dbReference type="InterPro" id="IPR050553">
    <property type="entry name" value="Thioredoxin_ResA/DsbE_sf"/>
</dbReference>
<dbReference type="SUPFAM" id="SSF52833">
    <property type="entry name" value="Thioredoxin-like"/>
    <property type="match status" value="1"/>
</dbReference>
<keyword evidence="7" id="KW-0413">Isomerase</keyword>
<dbReference type="InterPro" id="IPR036249">
    <property type="entry name" value="Thioredoxin-like_sf"/>
</dbReference>
<dbReference type="GO" id="GO:0016491">
    <property type="term" value="F:oxidoreductase activity"/>
    <property type="evidence" value="ECO:0007669"/>
    <property type="project" value="InterPro"/>
</dbReference>
<dbReference type="InterPro" id="IPR000866">
    <property type="entry name" value="AhpC/TSA"/>
</dbReference>
<evidence type="ECO:0000256" key="1">
    <source>
        <dbReference type="ARBA" id="ARBA00004196"/>
    </source>
</evidence>
<evidence type="ECO:0000259" key="6">
    <source>
        <dbReference type="PROSITE" id="PS51352"/>
    </source>
</evidence>
<dbReference type="GO" id="GO:0016853">
    <property type="term" value="F:isomerase activity"/>
    <property type="evidence" value="ECO:0007669"/>
    <property type="project" value="UniProtKB-KW"/>
</dbReference>
<accession>A0A7W7FTX6</accession>
<dbReference type="PANTHER" id="PTHR42852">
    <property type="entry name" value="THIOL:DISULFIDE INTERCHANGE PROTEIN DSBE"/>
    <property type="match status" value="1"/>
</dbReference>
<keyword evidence="3" id="KW-0735">Signal-anchor</keyword>
<keyword evidence="5" id="KW-0676">Redox-active center</keyword>
<evidence type="ECO:0000256" key="4">
    <source>
        <dbReference type="ARBA" id="ARBA00023157"/>
    </source>
</evidence>
<evidence type="ECO:0000256" key="3">
    <source>
        <dbReference type="ARBA" id="ARBA00022968"/>
    </source>
</evidence>
<name>A0A7W7FTX6_9PSEU</name>
<evidence type="ECO:0000256" key="2">
    <source>
        <dbReference type="ARBA" id="ARBA00022748"/>
    </source>
</evidence>
<dbReference type="Gene3D" id="3.40.30.10">
    <property type="entry name" value="Glutaredoxin"/>
    <property type="match status" value="1"/>
</dbReference>
<evidence type="ECO:0000256" key="5">
    <source>
        <dbReference type="ARBA" id="ARBA00023284"/>
    </source>
</evidence>
<reference evidence="7 8" key="1">
    <citation type="submission" date="2020-08" db="EMBL/GenBank/DDBJ databases">
        <title>Sequencing the genomes of 1000 actinobacteria strains.</title>
        <authorList>
            <person name="Klenk H.-P."/>
        </authorList>
    </citation>
    <scope>NUCLEOTIDE SEQUENCE [LARGE SCALE GENOMIC DNA]</scope>
    <source>
        <strain evidence="7 8">DSM 44230</strain>
    </source>
</reference>
<dbReference type="CDD" id="cd02966">
    <property type="entry name" value="TlpA_like_family"/>
    <property type="match status" value="1"/>
</dbReference>
<dbReference type="Pfam" id="PF00578">
    <property type="entry name" value="AhpC-TSA"/>
    <property type="match status" value="1"/>
</dbReference>